<feature type="coiled-coil region" evidence="2">
    <location>
        <begin position="105"/>
        <end position="142"/>
    </location>
</feature>
<evidence type="ECO:0000313" key="4">
    <source>
        <dbReference type="EMBL" id="CAH0375259.1"/>
    </source>
</evidence>
<organism evidence="4 5">
    <name type="scientific">Pelagomonas calceolata</name>
    <dbReference type="NCBI Taxonomy" id="35677"/>
    <lineage>
        <taxon>Eukaryota</taxon>
        <taxon>Sar</taxon>
        <taxon>Stramenopiles</taxon>
        <taxon>Ochrophyta</taxon>
        <taxon>Pelagophyceae</taxon>
        <taxon>Pelagomonadales</taxon>
        <taxon>Pelagomonadaceae</taxon>
        <taxon>Pelagomonas</taxon>
    </lineage>
</organism>
<evidence type="ECO:0000256" key="1">
    <source>
        <dbReference type="ARBA" id="ARBA00008315"/>
    </source>
</evidence>
<proteinExistence type="inferred from homology"/>
<feature type="region of interest" description="Disordered" evidence="3">
    <location>
        <begin position="73"/>
        <end position="96"/>
    </location>
</feature>
<evidence type="ECO:0000256" key="3">
    <source>
        <dbReference type="SAM" id="MobiDB-lite"/>
    </source>
</evidence>
<reference evidence="4" key="1">
    <citation type="submission" date="2021-11" db="EMBL/GenBank/DDBJ databases">
        <authorList>
            <consortium name="Genoscope - CEA"/>
            <person name="William W."/>
        </authorList>
    </citation>
    <scope>NUCLEOTIDE SEQUENCE</scope>
</reference>
<gene>
    <name evidence="4" type="ORF">PECAL_4P25850</name>
</gene>
<feature type="region of interest" description="Disordered" evidence="3">
    <location>
        <begin position="31"/>
        <end position="54"/>
    </location>
</feature>
<accession>A0A8J2SY87</accession>
<evidence type="ECO:0000313" key="5">
    <source>
        <dbReference type="Proteomes" id="UP000789595"/>
    </source>
</evidence>
<dbReference type="Proteomes" id="UP000789595">
    <property type="component" value="Unassembled WGS sequence"/>
</dbReference>
<name>A0A8J2SY87_9STRA</name>
<feature type="region of interest" description="Disordered" evidence="3">
    <location>
        <begin position="192"/>
        <end position="212"/>
    </location>
</feature>
<evidence type="ECO:0000256" key="2">
    <source>
        <dbReference type="SAM" id="Coils"/>
    </source>
</evidence>
<sequence>MDVLPGGSTAPPDDDDEARYEAALELNARLRAQAAQIPDDGAGYGPSDGEGDDDEARYAAAMELNARLRATAAQLPGYGPADGLQKAPAEDGPPTAEDLDEIDQLQQALALNARLKRRQEEAEALARERAIAEAEAQRFREESLMDFQGPRKAIPRKRRGSASRRLGNRDPEKARIERDNAMLVRHMTDIQTSRRPAPRPFLGGHKAASAIRRKETSRKILRENHKIAAKLEKISDGVARRSSGYNRTKPLHEGPLQKRNREMALARRARPVLQQPDMTF</sequence>
<comment type="caution">
    <text evidence="4">The sequence shown here is derived from an EMBL/GenBank/DDBJ whole genome shotgun (WGS) entry which is preliminary data.</text>
</comment>
<comment type="similarity">
    <text evidence="1">Belongs to the CFAP97 family.</text>
</comment>
<protein>
    <submittedName>
        <fullName evidence="4">Uncharacterized protein</fullName>
    </submittedName>
</protein>
<dbReference type="AlphaFoldDB" id="A0A8J2SY87"/>
<dbReference type="Pfam" id="PF13879">
    <property type="entry name" value="Hmw_CFAP97"/>
    <property type="match status" value="1"/>
</dbReference>
<dbReference type="EMBL" id="CAKKNE010000004">
    <property type="protein sequence ID" value="CAH0375259.1"/>
    <property type="molecule type" value="Genomic_DNA"/>
</dbReference>
<keyword evidence="5" id="KW-1185">Reference proteome</keyword>
<dbReference type="InterPro" id="IPR029488">
    <property type="entry name" value="Hmw/CFAP97"/>
</dbReference>
<keyword evidence="2" id="KW-0175">Coiled coil</keyword>